<feature type="non-terminal residue" evidence="1">
    <location>
        <position position="150"/>
    </location>
</feature>
<proteinExistence type="predicted"/>
<accession>A0A6A7A5L2</accession>
<name>A0A6A7A5L2_9PLEO</name>
<dbReference type="AlphaFoldDB" id="A0A6A7A5L2"/>
<reference evidence="1" key="1">
    <citation type="journal article" date="2020" name="Stud. Mycol.">
        <title>101 Dothideomycetes genomes: a test case for predicting lifestyles and emergence of pathogens.</title>
        <authorList>
            <person name="Haridas S."/>
            <person name="Albert R."/>
            <person name="Binder M."/>
            <person name="Bloem J."/>
            <person name="Labutti K."/>
            <person name="Salamov A."/>
            <person name="Andreopoulos B."/>
            <person name="Baker S."/>
            <person name="Barry K."/>
            <person name="Bills G."/>
            <person name="Bluhm B."/>
            <person name="Cannon C."/>
            <person name="Castanera R."/>
            <person name="Culley D."/>
            <person name="Daum C."/>
            <person name="Ezra D."/>
            <person name="Gonzalez J."/>
            <person name="Henrissat B."/>
            <person name="Kuo A."/>
            <person name="Liang C."/>
            <person name="Lipzen A."/>
            <person name="Lutzoni F."/>
            <person name="Magnuson J."/>
            <person name="Mondo S."/>
            <person name="Nolan M."/>
            <person name="Ohm R."/>
            <person name="Pangilinan J."/>
            <person name="Park H.-J."/>
            <person name="Ramirez L."/>
            <person name="Alfaro M."/>
            <person name="Sun H."/>
            <person name="Tritt A."/>
            <person name="Yoshinaga Y."/>
            <person name="Zwiers L.-H."/>
            <person name="Turgeon B."/>
            <person name="Goodwin S."/>
            <person name="Spatafora J."/>
            <person name="Crous P."/>
            <person name="Grigoriev I."/>
        </authorList>
    </citation>
    <scope>NUCLEOTIDE SEQUENCE</scope>
    <source>
        <strain evidence="1">CBS 113818</strain>
    </source>
</reference>
<evidence type="ECO:0000313" key="1">
    <source>
        <dbReference type="EMBL" id="KAF2828443.1"/>
    </source>
</evidence>
<sequence>MALYTSANTPPEYPNEPLMYPLRIKTGGHPIISQIYAYPSQRPAHTLVQLQTAIPGIVEYVLGPTWRSQLSHLSVLNVPQSNWTNDDENAITLRVLRGGGAIIDHTSVLDRWWVLGDGFANRWLAAEQAQKYIFGWPSSGGVWVLDLPPL</sequence>
<dbReference type="OrthoDB" id="3794999at2759"/>
<dbReference type="EMBL" id="MU006222">
    <property type="protein sequence ID" value="KAF2828443.1"/>
    <property type="molecule type" value="Genomic_DNA"/>
</dbReference>
<dbReference type="Proteomes" id="UP000799424">
    <property type="component" value="Unassembled WGS sequence"/>
</dbReference>
<organism evidence="1 2">
    <name type="scientific">Ophiobolus disseminans</name>
    <dbReference type="NCBI Taxonomy" id="1469910"/>
    <lineage>
        <taxon>Eukaryota</taxon>
        <taxon>Fungi</taxon>
        <taxon>Dikarya</taxon>
        <taxon>Ascomycota</taxon>
        <taxon>Pezizomycotina</taxon>
        <taxon>Dothideomycetes</taxon>
        <taxon>Pleosporomycetidae</taxon>
        <taxon>Pleosporales</taxon>
        <taxon>Pleosporineae</taxon>
        <taxon>Phaeosphaeriaceae</taxon>
        <taxon>Ophiobolus</taxon>
    </lineage>
</organism>
<keyword evidence="2" id="KW-1185">Reference proteome</keyword>
<evidence type="ECO:0000313" key="2">
    <source>
        <dbReference type="Proteomes" id="UP000799424"/>
    </source>
</evidence>
<gene>
    <name evidence="1" type="ORF">CC86DRAFT_274615</name>
</gene>
<protein>
    <submittedName>
        <fullName evidence="1">Uncharacterized protein</fullName>
    </submittedName>
</protein>